<organism evidence="1 2">
    <name type="scientific">Melastoma candidum</name>
    <dbReference type="NCBI Taxonomy" id="119954"/>
    <lineage>
        <taxon>Eukaryota</taxon>
        <taxon>Viridiplantae</taxon>
        <taxon>Streptophyta</taxon>
        <taxon>Embryophyta</taxon>
        <taxon>Tracheophyta</taxon>
        <taxon>Spermatophyta</taxon>
        <taxon>Magnoliopsida</taxon>
        <taxon>eudicotyledons</taxon>
        <taxon>Gunneridae</taxon>
        <taxon>Pentapetalae</taxon>
        <taxon>rosids</taxon>
        <taxon>malvids</taxon>
        <taxon>Myrtales</taxon>
        <taxon>Melastomataceae</taxon>
        <taxon>Melastomatoideae</taxon>
        <taxon>Melastomateae</taxon>
        <taxon>Melastoma</taxon>
    </lineage>
</organism>
<evidence type="ECO:0000313" key="1">
    <source>
        <dbReference type="EMBL" id="KAI4364888.1"/>
    </source>
</evidence>
<dbReference type="EMBL" id="CM042885">
    <property type="protein sequence ID" value="KAI4364888.1"/>
    <property type="molecule type" value="Genomic_DNA"/>
</dbReference>
<name>A0ACB9QDZ3_9MYRT</name>
<comment type="caution">
    <text evidence="1">The sequence shown here is derived from an EMBL/GenBank/DDBJ whole genome shotgun (WGS) entry which is preliminary data.</text>
</comment>
<accession>A0ACB9QDZ3</accession>
<proteinExistence type="predicted"/>
<dbReference type="Proteomes" id="UP001057402">
    <property type="component" value="Chromosome 6"/>
</dbReference>
<protein>
    <submittedName>
        <fullName evidence="1">Uncharacterized protein</fullName>
    </submittedName>
</protein>
<sequence>MEITLLSAQGLKNAVLASSVHIFVSTHHLVSISPFFLGLTTPAPGSQKCDELVLNWGEEKVRTGVEPGFFASSSSYILLQITRIGKRLMSIGPRREEVLSCWIPVSDVRFPVSFLSYRMRKQRDGSRSEVVVNLRVDSGRLAKEMQDLHAEMAPVRGTGQCLYGPPPGAAIGLPAIKQLSSVDWQRQEGSRTPLEFATQKSKLI</sequence>
<evidence type="ECO:0000313" key="2">
    <source>
        <dbReference type="Proteomes" id="UP001057402"/>
    </source>
</evidence>
<keyword evidence="2" id="KW-1185">Reference proteome</keyword>
<gene>
    <name evidence="1" type="ORF">MLD38_020920</name>
</gene>
<reference evidence="2" key="1">
    <citation type="journal article" date="2023" name="Front. Plant Sci.">
        <title>Chromosomal-level genome assembly of Melastoma candidum provides insights into trichome evolution.</title>
        <authorList>
            <person name="Zhong Y."/>
            <person name="Wu W."/>
            <person name="Sun C."/>
            <person name="Zou P."/>
            <person name="Liu Y."/>
            <person name="Dai S."/>
            <person name="Zhou R."/>
        </authorList>
    </citation>
    <scope>NUCLEOTIDE SEQUENCE [LARGE SCALE GENOMIC DNA]</scope>
</reference>